<reference evidence="2 3" key="1">
    <citation type="submission" date="2013-06" db="EMBL/GenBank/DDBJ databases">
        <title>Whole genome shotgun sequence of Bacillus selenatarsenatis SF-1.</title>
        <authorList>
            <person name="Kuroda M."/>
            <person name="Sei K."/>
            <person name="Yamashita M."/>
            <person name="Ike M."/>
        </authorList>
    </citation>
    <scope>NUCLEOTIDE SEQUENCE [LARGE SCALE GENOMIC DNA]</scope>
    <source>
        <strain evidence="2 3">SF-1</strain>
    </source>
</reference>
<feature type="compositionally biased region" description="Basic residues" evidence="1">
    <location>
        <begin position="1"/>
        <end position="13"/>
    </location>
</feature>
<feature type="region of interest" description="Disordered" evidence="1">
    <location>
        <begin position="1"/>
        <end position="47"/>
    </location>
</feature>
<dbReference type="AlphaFoldDB" id="A0A0A8XAW7"/>
<gene>
    <name evidence="2" type="ORF">SAMD00020551_3458</name>
</gene>
<dbReference type="STRING" id="1321606.SAMD00020551_3458"/>
<keyword evidence="3" id="KW-1185">Reference proteome</keyword>
<dbReference type="EMBL" id="BASE01000079">
    <property type="protein sequence ID" value="GAM15301.1"/>
    <property type="molecule type" value="Genomic_DNA"/>
</dbReference>
<evidence type="ECO:0000313" key="2">
    <source>
        <dbReference type="EMBL" id="GAM15301.1"/>
    </source>
</evidence>
<sequence length="47" mass="5329">MGQVRRKKWKSCQKSKQLGTGSDEKEEKLSEAGATSDRFSGKRRKTV</sequence>
<protein>
    <submittedName>
        <fullName evidence="2">Uncharacterized protein</fullName>
    </submittedName>
</protein>
<dbReference type="Proteomes" id="UP000031014">
    <property type="component" value="Unassembled WGS sequence"/>
</dbReference>
<comment type="caution">
    <text evidence="2">The sequence shown here is derived from an EMBL/GenBank/DDBJ whole genome shotgun (WGS) entry which is preliminary data.</text>
</comment>
<evidence type="ECO:0000256" key="1">
    <source>
        <dbReference type="SAM" id="MobiDB-lite"/>
    </source>
</evidence>
<organism evidence="2 3">
    <name type="scientific">Mesobacillus selenatarsenatis (strain DSM 18680 / JCM 14380 / FERM P-15431 / SF-1)</name>
    <dbReference type="NCBI Taxonomy" id="1321606"/>
    <lineage>
        <taxon>Bacteria</taxon>
        <taxon>Bacillati</taxon>
        <taxon>Bacillota</taxon>
        <taxon>Bacilli</taxon>
        <taxon>Bacillales</taxon>
        <taxon>Bacillaceae</taxon>
        <taxon>Mesobacillus</taxon>
    </lineage>
</organism>
<evidence type="ECO:0000313" key="3">
    <source>
        <dbReference type="Proteomes" id="UP000031014"/>
    </source>
</evidence>
<proteinExistence type="predicted"/>
<accession>A0A0A8XAW7</accession>
<name>A0A0A8XAW7_MESS1</name>